<accession>A0A7J6KKM6</accession>
<proteinExistence type="predicted"/>
<evidence type="ECO:0000313" key="2">
    <source>
        <dbReference type="Proteomes" id="UP000572268"/>
    </source>
</evidence>
<reference evidence="1 2" key="1">
    <citation type="submission" date="2020-04" db="EMBL/GenBank/DDBJ databases">
        <title>Perkinsus olseni comparative genomics.</title>
        <authorList>
            <person name="Bogema D.R."/>
        </authorList>
    </citation>
    <scope>NUCLEOTIDE SEQUENCE [LARGE SCALE GENOMIC DNA]</scope>
    <source>
        <strain evidence="1">ATCC PRA-31</strain>
    </source>
</reference>
<feature type="non-terminal residue" evidence="1">
    <location>
        <position position="135"/>
    </location>
</feature>
<dbReference type="Proteomes" id="UP000572268">
    <property type="component" value="Unassembled WGS sequence"/>
</dbReference>
<organism evidence="1 2">
    <name type="scientific">Perkinsus olseni</name>
    <name type="common">Perkinsus atlanticus</name>
    <dbReference type="NCBI Taxonomy" id="32597"/>
    <lineage>
        <taxon>Eukaryota</taxon>
        <taxon>Sar</taxon>
        <taxon>Alveolata</taxon>
        <taxon>Perkinsozoa</taxon>
        <taxon>Perkinsea</taxon>
        <taxon>Perkinsida</taxon>
        <taxon>Perkinsidae</taxon>
        <taxon>Perkinsus</taxon>
    </lineage>
</organism>
<gene>
    <name evidence="1" type="ORF">FOL46_003979</name>
</gene>
<dbReference type="AlphaFoldDB" id="A0A7J6KKM6"/>
<dbReference type="EMBL" id="JABANN010002483">
    <property type="protein sequence ID" value="KAF4647617.1"/>
    <property type="molecule type" value="Genomic_DNA"/>
</dbReference>
<comment type="caution">
    <text evidence="1">The sequence shown here is derived from an EMBL/GenBank/DDBJ whole genome shotgun (WGS) entry which is preliminary data.</text>
</comment>
<sequence length="135" mass="15462">LSDELSLLYQTIYATAYNAASYESNLYPMIVHHELTKFRDPQEDVYNVYHHHGHDDDVGNFGHDATVIINNYEEDDKKKRSLIHTHDEDDDDEDVVVIKALLADPIDHSITAPNNAINDLPFDTQALLDHPCFDK</sequence>
<protein>
    <submittedName>
        <fullName evidence="1">Uncharacterized protein</fullName>
    </submittedName>
</protein>
<evidence type="ECO:0000313" key="1">
    <source>
        <dbReference type="EMBL" id="KAF4647617.1"/>
    </source>
</evidence>
<name>A0A7J6KKM6_PEROL</name>
<feature type="non-terminal residue" evidence="1">
    <location>
        <position position="1"/>
    </location>
</feature>